<evidence type="ECO:0000256" key="1">
    <source>
        <dbReference type="ARBA" id="ARBA00022723"/>
    </source>
</evidence>
<accession>A0A227KS54</accession>
<gene>
    <name evidence="3" type="ORF">ADH67_05030</name>
</gene>
<dbReference type="InterPro" id="IPR036663">
    <property type="entry name" value="Fumarylacetoacetase_C_sf"/>
</dbReference>
<dbReference type="PANTHER" id="PTHR11820:SF90">
    <property type="entry name" value="FLUTATHIONE S-TRANSFERASE"/>
    <property type="match status" value="1"/>
</dbReference>
<evidence type="ECO:0000313" key="4">
    <source>
        <dbReference type="Proteomes" id="UP000214610"/>
    </source>
</evidence>
<dbReference type="Pfam" id="PF01557">
    <property type="entry name" value="FAA_hydrolase"/>
    <property type="match status" value="1"/>
</dbReference>
<dbReference type="AlphaFoldDB" id="A0A227KS54"/>
<reference evidence="4" key="1">
    <citation type="submission" date="2017-05" db="EMBL/GenBank/DDBJ databases">
        <title>Improved OligoMM genomes.</title>
        <authorList>
            <person name="Garzetti D."/>
        </authorList>
    </citation>
    <scope>NUCLEOTIDE SEQUENCE [LARGE SCALE GENOMIC DNA]</scope>
    <source>
        <strain evidence="4">YL45</strain>
    </source>
</reference>
<dbReference type="Gene3D" id="3.90.850.10">
    <property type="entry name" value="Fumarylacetoacetase-like, C-terminal domain"/>
    <property type="match status" value="1"/>
</dbReference>
<dbReference type="RefSeq" id="WP_066591919.1">
    <property type="nucleotide sequence ID" value="NZ_CAJTBZ010000028.1"/>
</dbReference>
<name>A0A227KS54_9BURK</name>
<evidence type="ECO:0000313" key="3">
    <source>
        <dbReference type="EMBL" id="OXE50348.1"/>
    </source>
</evidence>
<sequence>MPFLFAQNVVPAVPIWGEKDIYFPINRVYCIGANYWDHVKEVGAEGRERPFFFAKPADAVQVCREGKSIEIPYARNTENLCLEVELVIAIGKNAPEAGEISVAEADDYIYGYGAGIDFTKRDWQNILREHRQPWELAKGFDASAVISEIRDKHRMPDMDEAVLWLYVNNQERQRGNTKEMIWKIPEIINELSKNFRLMAGDLIYTGSPKGSGPIEAGQSFEGGVNGVGTFRGLITPRP</sequence>
<dbReference type="SUPFAM" id="SSF56529">
    <property type="entry name" value="FAH"/>
    <property type="match status" value="1"/>
</dbReference>
<dbReference type="InterPro" id="IPR011234">
    <property type="entry name" value="Fumarylacetoacetase-like_C"/>
</dbReference>
<keyword evidence="4" id="KW-1185">Reference proteome</keyword>
<dbReference type="Proteomes" id="UP000214610">
    <property type="component" value="Unassembled WGS sequence"/>
</dbReference>
<feature type="domain" description="Fumarylacetoacetase-like C-terminal" evidence="2">
    <location>
        <begin position="28"/>
        <end position="231"/>
    </location>
</feature>
<keyword evidence="3" id="KW-0378">Hydrolase</keyword>
<dbReference type="EMBL" id="NHMP01000002">
    <property type="protein sequence ID" value="OXE50348.1"/>
    <property type="molecule type" value="Genomic_DNA"/>
</dbReference>
<proteinExistence type="predicted"/>
<keyword evidence="1" id="KW-0479">Metal-binding</keyword>
<comment type="caution">
    <text evidence="3">The sequence shown here is derived from an EMBL/GenBank/DDBJ whole genome shotgun (WGS) entry which is preliminary data.</text>
</comment>
<organism evidence="3 4">
    <name type="scientific">Turicimonas muris</name>
    <dbReference type="NCBI Taxonomy" id="1796652"/>
    <lineage>
        <taxon>Bacteria</taxon>
        <taxon>Pseudomonadati</taxon>
        <taxon>Pseudomonadota</taxon>
        <taxon>Betaproteobacteria</taxon>
        <taxon>Burkholderiales</taxon>
        <taxon>Sutterellaceae</taxon>
        <taxon>Turicimonas</taxon>
    </lineage>
</organism>
<protein>
    <submittedName>
        <fullName evidence="3">Fumarylpyruvate hydrolase</fullName>
    </submittedName>
</protein>
<keyword evidence="3" id="KW-0670">Pyruvate</keyword>
<evidence type="ECO:0000259" key="2">
    <source>
        <dbReference type="Pfam" id="PF01557"/>
    </source>
</evidence>
<dbReference type="GO" id="GO:0046872">
    <property type="term" value="F:metal ion binding"/>
    <property type="evidence" value="ECO:0007669"/>
    <property type="project" value="UniProtKB-KW"/>
</dbReference>
<dbReference type="GO" id="GO:0018773">
    <property type="term" value="F:acetylpyruvate hydrolase activity"/>
    <property type="evidence" value="ECO:0007669"/>
    <property type="project" value="TreeGrafter"/>
</dbReference>
<dbReference type="GeneID" id="78363633"/>
<dbReference type="PANTHER" id="PTHR11820">
    <property type="entry name" value="ACYLPYRUVASE"/>
    <property type="match status" value="1"/>
</dbReference>